<proteinExistence type="predicted"/>
<dbReference type="Proteomes" id="UP001152747">
    <property type="component" value="Unassembled WGS sequence"/>
</dbReference>
<reference evidence="1" key="1">
    <citation type="submission" date="2022-11" db="EMBL/GenBank/DDBJ databases">
        <authorList>
            <person name="Kikuchi T."/>
        </authorList>
    </citation>
    <scope>NUCLEOTIDE SEQUENCE</scope>
    <source>
        <strain evidence="1">PS1010</strain>
    </source>
</reference>
<dbReference type="EMBL" id="CANHGI010000004">
    <property type="protein sequence ID" value="CAI5449904.1"/>
    <property type="molecule type" value="Genomic_DNA"/>
</dbReference>
<dbReference type="AlphaFoldDB" id="A0A9P1N4T7"/>
<gene>
    <name evidence="1" type="ORF">CAMP_LOCUS12541</name>
</gene>
<organism evidence="1 2">
    <name type="scientific">Caenorhabditis angaria</name>
    <dbReference type="NCBI Taxonomy" id="860376"/>
    <lineage>
        <taxon>Eukaryota</taxon>
        <taxon>Metazoa</taxon>
        <taxon>Ecdysozoa</taxon>
        <taxon>Nematoda</taxon>
        <taxon>Chromadorea</taxon>
        <taxon>Rhabditida</taxon>
        <taxon>Rhabditina</taxon>
        <taxon>Rhabditomorpha</taxon>
        <taxon>Rhabditoidea</taxon>
        <taxon>Rhabditidae</taxon>
        <taxon>Peloderinae</taxon>
        <taxon>Caenorhabditis</taxon>
    </lineage>
</organism>
<keyword evidence="2" id="KW-1185">Reference proteome</keyword>
<sequence>MSENQVIVLRIALETYVGGEKLKVADKDETHRTTVCKIKNEMFDEILDLGTLSKYIFKAAHQEICENVLKFEEKAVEGSKSDTKIKYTLYSWFTTWQRIQVPELDPTVLENYTKTIIELLKSVKLDVFELTGYGYAELAISSLKKSINGRMERNLWVFGYKH</sequence>
<comment type="caution">
    <text evidence="1">The sequence shown here is derived from an EMBL/GenBank/DDBJ whole genome shotgun (WGS) entry which is preliminary data.</text>
</comment>
<name>A0A9P1N4T7_9PELO</name>
<protein>
    <submittedName>
        <fullName evidence="1">Uncharacterized protein</fullName>
    </submittedName>
</protein>
<accession>A0A9P1N4T7</accession>
<evidence type="ECO:0000313" key="2">
    <source>
        <dbReference type="Proteomes" id="UP001152747"/>
    </source>
</evidence>
<evidence type="ECO:0000313" key="1">
    <source>
        <dbReference type="EMBL" id="CAI5449904.1"/>
    </source>
</evidence>